<evidence type="ECO:0000313" key="4">
    <source>
        <dbReference type="Proteomes" id="UP001249851"/>
    </source>
</evidence>
<dbReference type="GO" id="GO:0003676">
    <property type="term" value="F:nucleic acid binding"/>
    <property type="evidence" value="ECO:0007669"/>
    <property type="project" value="InterPro"/>
</dbReference>
<keyword evidence="1" id="KW-0863">Zinc-finger</keyword>
<evidence type="ECO:0000256" key="1">
    <source>
        <dbReference type="PROSITE-ProRule" id="PRU00047"/>
    </source>
</evidence>
<dbReference type="EMBL" id="JARQWQ010000133">
    <property type="protein sequence ID" value="KAK2549033.1"/>
    <property type="molecule type" value="Genomic_DNA"/>
</dbReference>
<dbReference type="Proteomes" id="UP001249851">
    <property type="component" value="Unassembled WGS sequence"/>
</dbReference>
<dbReference type="PANTHER" id="PTHR22955:SF67">
    <property type="entry name" value="ASPARTIC PUTATIVE DOMAIN-CONTAINING PROTEIN-RELATED"/>
    <property type="match status" value="1"/>
</dbReference>
<accession>A0AAD9UT76</accession>
<keyword evidence="1" id="KW-0862">Zinc</keyword>
<dbReference type="AlphaFoldDB" id="A0AAD9UT76"/>
<sequence>MKSKKKLRALEKIRSEFGNGLTRSTATRADVIMSEIKKLGKSVDKDPKGTLEMINIIERAHRDLKSVGLEREISNSTIVSMIEERLPEAIEKEWIKTVTSKLQPEIIEDKFPALLDLLLAFRERIEYKFSGLRSGSSEMGHTLLASRGIKEEKPRCSMHPNHHGHPIWRYKAFENKSAAEKIKLVRENEACFRCLEQGHTTKSCKRKEDGCGMPHHQMLHEAHASGISFYNEVVFSMTESKDTEILLQLQKLKGSKSGSNWTSLNTLWDGGSTLSFITFCQAERMNFSGRRVNLQIVKVGGGVEELESCRYDLTLIDKANTAITISVLGIDRISTDITPIEVSGVIKLLEGVSAQDLDRPEEGEIDCLIGYEDAAFHPVR</sequence>
<reference evidence="3" key="1">
    <citation type="journal article" date="2023" name="G3 (Bethesda)">
        <title>Whole genome assembly and annotation of the endangered Caribbean coral Acropora cervicornis.</title>
        <authorList>
            <person name="Selwyn J.D."/>
            <person name="Vollmer S.V."/>
        </authorList>
    </citation>
    <scope>NUCLEOTIDE SEQUENCE</scope>
    <source>
        <strain evidence="3">K2</strain>
    </source>
</reference>
<feature type="domain" description="CCHC-type" evidence="2">
    <location>
        <begin position="191"/>
        <end position="206"/>
    </location>
</feature>
<proteinExistence type="predicted"/>
<gene>
    <name evidence="3" type="ORF">P5673_030662</name>
</gene>
<evidence type="ECO:0000313" key="3">
    <source>
        <dbReference type="EMBL" id="KAK2549033.1"/>
    </source>
</evidence>
<dbReference type="PANTHER" id="PTHR22955">
    <property type="entry name" value="RETROTRANSPOSON"/>
    <property type="match status" value="1"/>
</dbReference>
<keyword evidence="4" id="KW-1185">Reference proteome</keyword>
<dbReference type="PROSITE" id="PS50158">
    <property type="entry name" value="ZF_CCHC"/>
    <property type="match status" value="1"/>
</dbReference>
<name>A0AAD9UT76_ACRCE</name>
<dbReference type="InterPro" id="IPR001878">
    <property type="entry name" value="Znf_CCHC"/>
</dbReference>
<dbReference type="GO" id="GO:0008270">
    <property type="term" value="F:zinc ion binding"/>
    <property type="evidence" value="ECO:0007669"/>
    <property type="project" value="UniProtKB-KW"/>
</dbReference>
<organism evidence="3 4">
    <name type="scientific">Acropora cervicornis</name>
    <name type="common">Staghorn coral</name>
    <dbReference type="NCBI Taxonomy" id="6130"/>
    <lineage>
        <taxon>Eukaryota</taxon>
        <taxon>Metazoa</taxon>
        <taxon>Cnidaria</taxon>
        <taxon>Anthozoa</taxon>
        <taxon>Hexacorallia</taxon>
        <taxon>Scleractinia</taxon>
        <taxon>Astrocoeniina</taxon>
        <taxon>Acroporidae</taxon>
        <taxon>Acropora</taxon>
    </lineage>
</organism>
<protein>
    <recommendedName>
        <fullName evidence="2">CCHC-type domain-containing protein</fullName>
    </recommendedName>
</protein>
<reference evidence="3" key="2">
    <citation type="journal article" date="2023" name="Science">
        <title>Genomic signatures of disease resistance in endangered staghorn corals.</title>
        <authorList>
            <person name="Vollmer S.V."/>
            <person name="Selwyn J.D."/>
            <person name="Despard B.A."/>
            <person name="Roesel C.L."/>
        </authorList>
    </citation>
    <scope>NUCLEOTIDE SEQUENCE</scope>
    <source>
        <strain evidence="3">K2</strain>
    </source>
</reference>
<comment type="caution">
    <text evidence="3">The sequence shown here is derived from an EMBL/GenBank/DDBJ whole genome shotgun (WGS) entry which is preliminary data.</text>
</comment>
<evidence type="ECO:0000259" key="2">
    <source>
        <dbReference type="PROSITE" id="PS50158"/>
    </source>
</evidence>
<keyword evidence="1" id="KW-0479">Metal-binding</keyword>